<evidence type="ECO:0008006" key="3">
    <source>
        <dbReference type="Google" id="ProtNLM"/>
    </source>
</evidence>
<gene>
    <name evidence="1" type="ORF">GDO81_020750</name>
</gene>
<accession>A0AAV6ZDP5</accession>
<evidence type="ECO:0000313" key="1">
    <source>
        <dbReference type="EMBL" id="KAG8545495.1"/>
    </source>
</evidence>
<dbReference type="EMBL" id="WNYA01001578">
    <property type="protein sequence ID" value="KAG8545495.1"/>
    <property type="molecule type" value="Genomic_DNA"/>
</dbReference>
<evidence type="ECO:0000313" key="2">
    <source>
        <dbReference type="Proteomes" id="UP000824782"/>
    </source>
</evidence>
<organism evidence="1 2">
    <name type="scientific">Engystomops pustulosus</name>
    <name type="common">Tungara frog</name>
    <name type="synonym">Physalaemus pustulosus</name>
    <dbReference type="NCBI Taxonomy" id="76066"/>
    <lineage>
        <taxon>Eukaryota</taxon>
        <taxon>Metazoa</taxon>
        <taxon>Chordata</taxon>
        <taxon>Craniata</taxon>
        <taxon>Vertebrata</taxon>
        <taxon>Euteleostomi</taxon>
        <taxon>Amphibia</taxon>
        <taxon>Batrachia</taxon>
        <taxon>Anura</taxon>
        <taxon>Neobatrachia</taxon>
        <taxon>Hyloidea</taxon>
        <taxon>Leptodactylidae</taxon>
        <taxon>Leiuperinae</taxon>
        <taxon>Engystomops</taxon>
    </lineage>
</organism>
<comment type="caution">
    <text evidence="1">The sequence shown here is derived from an EMBL/GenBank/DDBJ whole genome shotgun (WGS) entry which is preliminary data.</text>
</comment>
<reference evidence="1" key="1">
    <citation type="thesis" date="2020" institute="ProQuest LLC" country="789 East Eisenhower Parkway, Ann Arbor, MI, USA">
        <title>Comparative Genomics and Chromosome Evolution.</title>
        <authorList>
            <person name="Mudd A.B."/>
        </authorList>
    </citation>
    <scope>NUCLEOTIDE SEQUENCE</scope>
    <source>
        <strain evidence="1">237g6f4</strain>
        <tissue evidence="1">Blood</tissue>
    </source>
</reference>
<dbReference type="AlphaFoldDB" id="A0AAV6ZDP5"/>
<sequence length="170" mass="18624">MFPMKQEEPVPGQESWSFMGKVNISPHEVTSYEGVPGGVIVQPDKQVIHSYICKKWVRAIVHLFVGPGGDDVLCADGPLGQIEVGNELVLLCGGHPEDFFPDQRSSHRTVWSRKPKFAVATMVAHEVALTMAGPVVEDGGPVFPVVNPTKRKLWTYRRGGQDNILTCSSS</sequence>
<protein>
    <recommendedName>
        <fullName evidence="3">Recombination activating protein 2</fullName>
    </recommendedName>
</protein>
<proteinExistence type="predicted"/>
<dbReference type="Proteomes" id="UP000824782">
    <property type="component" value="Unassembled WGS sequence"/>
</dbReference>
<name>A0AAV6ZDP5_ENGPU</name>
<keyword evidence="2" id="KW-1185">Reference proteome</keyword>